<feature type="binding site" evidence="15">
    <location>
        <position position="85"/>
    </location>
    <ligand>
        <name>substrate</name>
    </ligand>
</feature>
<dbReference type="GO" id="GO:0042742">
    <property type="term" value="P:defense response to bacterium"/>
    <property type="evidence" value="ECO:0007669"/>
    <property type="project" value="UniProtKB-KW"/>
</dbReference>
<evidence type="ECO:0000256" key="13">
    <source>
        <dbReference type="ARBA" id="ARBA00023240"/>
    </source>
</evidence>
<name>A0A8C8RTM1_9SAUR</name>
<dbReference type="GO" id="GO:0001716">
    <property type="term" value="F:L-amino-acid oxidase activity"/>
    <property type="evidence" value="ECO:0007669"/>
    <property type="project" value="UniProtKB-EC"/>
</dbReference>
<evidence type="ECO:0000256" key="7">
    <source>
        <dbReference type="ARBA" id="ARBA00022656"/>
    </source>
</evidence>
<dbReference type="InterPro" id="IPR050281">
    <property type="entry name" value="Flavin_monoamine_oxidase"/>
</dbReference>
<evidence type="ECO:0000256" key="15">
    <source>
        <dbReference type="PIRSR" id="PIRSR601613-1"/>
    </source>
</evidence>
<dbReference type="PRINTS" id="PR00757">
    <property type="entry name" value="AMINEOXDASEF"/>
</dbReference>
<evidence type="ECO:0000256" key="2">
    <source>
        <dbReference type="ARBA" id="ARBA00004613"/>
    </source>
</evidence>
<dbReference type="Pfam" id="PF01593">
    <property type="entry name" value="Amino_oxidase"/>
    <property type="match status" value="1"/>
</dbReference>
<dbReference type="PANTHER" id="PTHR10742:SF355">
    <property type="entry name" value="AMINE OXIDASE"/>
    <property type="match status" value="1"/>
</dbReference>
<evidence type="ECO:0000313" key="18">
    <source>
        <dbReference type="Ensembl" id="ENSPCEP00000009491.1"/>
    </source>
</evidence>
<keyword evidence="10" id="KW-0044">Antibiotic</keyword>
<keyword evidence="7" id="KW-0800">Toxin</keyword>
<reference evidence="18" key="1">
    <citation type="submission" date="2025-08" db="UniProtKB">
        <authorList>
            <consortium name="Ensembl"/>
        </authorList>
    </citation>
    <scope>IDENTIFICATION</scope>
</reference>
<evidence type="ECO:0000256" key="11">
    <source>
        <dbReference type="ARBA" id="ARBA00023157"/>
    </source>
</evidence>
<dbReference type="Proteomes" id="UP000694393">
    <property type="component" value="Unplaced"/>
</dbReference>
<evidence type="ECO:0000256" key="8">
    <source>
        <dbReference type="ARBA" id="ARBA00022827"/>
    </source>
</evidence>
<comment type="catalytic activity">
    <reaction evidence="14">
        <text>an L-alpha-amino acid + O2 + H2O = a 2-oxocarboxylate + H2O2 + NH4(+)</text>
        <dbReference type="Rhea" id="RHEA:13781"/>
        <dbReference type="ChEBI" id="CHEBI:15377"/>
        <dbReference type="ChEBI" id="CHEBI:15379"/>
        <dbReference type="ChEBI" id="CHEBI:16240"/>
        <dbReference type="ChEBI" id="CHEBI:28938"/>
        <dbReference type="ChEBI" id="CHEBI:35179"/>
        <dbReference type="ChEBI" id="CHEBI:59869"/>
        <dbReference type="EC" id="1.4.3.2"/>
    </reaction>
</comment>
<feature type="binding site" evidence="15">
    <location>
        <begin position="82"/>
        <end position="85"/>
    </location>
    <ligand>
        <name>FAD</name>
        <dbReference type="ChEBI" id="CHEBI:57692"/>
    </ligand>
</feature>
<dbReference type="FunFam" id="1.10.405.10:FF:000004">
    <property type="entry name" value="Amine oxidase"/>
    <property type="match status" value="1"/>
</dbReference>
<dbReference type="Gene3D" id="3.50.50.60">
    <property type="entry name" value="FAD/NAD(P)-binding domain"/>
    <property type="match status" value="1"/>
</dbReference>
<dbReference type="GO" id="GO:0090729">
    <property type="term" value="F:toxin activity"/>
    <property type="evidence" value="ECO:0007669"/>
    <property type="project" value="UniProtKB-KW"/>
</dbReference>
<dbReference type="SUPFAM" id="SSF54373">
    <property type="entry name" value="FAD-linked reductases, C-terminal domain"/>
    <property type="match status" value="1"/>
</dbReference>
<evidence type="ECO:0000259" key="17">
    <source>
        <dbReference type="Pfam" id="PF01593"/>
    </source>
</evidence>
<dbReference type="InterPro" id="IPR001613">
    <property type="entry name" value="Flavin_amine_oxidase"/>
</dbReference>
<evidence type="ECO:0000256" key="5">
    <source>
        <dbReference type="ARBA" id="ARBA00022529"/>
    </source>
</evidence>
<keyword evidence="8 16" id="KW-0274">FAD</keyword>
<evidence type="ECO:0000313" key="19">
    <source>
        <dbReference type="Proteomes" id="UP000694393"/>
    </source>
</evidence>
<protein>
    <recommendedName>
        <fullName evidence="16">Amine oxidase</fullName>
        <ecNumber evidence="16">1.4.3.-</ecNumber>
    </recommendedName>
</protein>
<evidence type="ECO:0000256" key="12">
    <source>
        <dbReference type="ARBA" id="ARBA00023180"/>
    </source>
</evidence>
<keyword evidence="9 16" id="KW-0560">Oxidoreductase</keyword>
<dbReference type="InterPro" id="IPR002937">
    <property type="entry name" value="Amino_oxidase"/>
</dbReference>
<comment type="cofactor">
    <cofactor evidence="1 16">
        <name>FAD</name>
        <dbReference type="ChEBI" id="CHEBI:57692"/>
    </cofactor>
</comment>
<feature type="binding site" evidence="15">
    <location>
        <begin position="60"/>
        <end position="61"/>
    </location>
    <ligand>
        <name>FAD</name>
        <dbReference type="ChEBI" id="CHEBI:57692"/>
    </ligand>
</feature>
<dbReference type="AlphaFoldDB" id="A0A8C8RTM1"/>
<dbReference type="Gene3D" id="1.10.405.10">
    <property type="entry name" value="Guanine Nucleotide Dissociation Inhibitor, domain 1"/>
    <property type="match status" value="1"/>
</dbReference>
<evidence type="ECO:0000256" key="4">
    <source>
        <dbReference type="ARBA" id="ARBA00022525"/>
    </source>
</evidence>
<dbReference type="Ensembl" id="ENSPCET00000009818.1">
    <property type="protein sequence ID" value="ENSPCEP00000009491.1"/>
    <property type="gene ID" value="ENSPCEG00000007478.1"/>
</dbReference>
<sequence>SQKWEKCFIDPDYEELVAVAKNGLEKRCQSKKVVIVGAGISGLTAAKLLKDAGCKVLILEASDRLGGRIVTHREQDWYVELGAMRLPRNHRIVREFITQLKLKLNPFYNTNANGWYLVNNVRARAGDVERNPDLLQYPVAPAEKGKTASELYDQTLDKVWTKNCSVLKEKYDSFSIKEYLIKEGNLSRGAVDMIGDVMNEDGLFHASFLFSAMSFATFSEKNYDEITGGFDQLPRAFYRNILGGIKFQSTVVKIQNMNDQVRVIYRSPHTSVPQSVTADYVLVTATARATRLIKFYPPLSVKKTHAMRSLNYASATKVFLVCTKKFWEKDGIHNGRSITDLPSRTIYYPNHNFSSGVGIILASYSWVNDAQFFVPLDDKKCVDVVLDDLAEIHQVPKDYIQKICDKHVVKKWSLDKYAMGGYVAFTPYQFVDYAKVLFQNEGRVHFAGEHTAQPHGWIETSMKSAVRAARNIHGAINASPLQQERNLKENEL</sequence>
<keyword evidence="11" id="KW-1015">Disulfide bond</keyword>
<evidence type="ECO:0000256" key="1">
    <source>
        <dbReference type="ARBA" id="ARBA00001974"/>
    </source>
</evidence>
<accession>A0A8C8RTM1</accession>
<dbReference type="GO" id="GO:0009063">
    <property type="term" value="P:amino acid catabolic process"/>
    <property type="evidence" value="ECO:0007669"/>
    <property type="project" value="TreeGrafter"/>
</dbReference>
<evidence type="ECO:0000256" key="10">
    <source>
        <dbReference type="ARBA" id="ARBA00023022"/>
    </source>
</evidence>
<dbReference type="GO" id="GO:0005576">
    <property type="term" value="C:extracellular region"/>
    <property type="evidence" value="ECO:0007669"/>
    <property type="project" value="UniProtKB-SubCell"/>
</dbReference>
<dbReference type="PANTHER" id="PTHR10742">
    <property type="entry name" value="FLAVIN MONOAMINE OXIDASE"/>
    <property type="match status" value="1"/>
</dbReference>
<keyword evidence="13" id="KW-1199">Hemostasis impairing toxin</keyword>
<comment type="subcellular location">
    <subcellularLocation>
        <location evidence="2">Secreted</location>
    </subcellularLocation>
</comment>
<dbReference type="CDD" id="cd05191">
    <property type="entry name" value="NAD_bind_amino_acid_DH"/>
    <property type="match status" value="1"/>
</dbReference>
<dbReference type="SUPFAM" id="SSF51905">
    <property type="entry name" value="FAD/NAD(P)-binding domain"/>
    <property type="match status" value="1"/>
</dbReference>
<keyword evidence="4" id="KW-0964">Secreted</keyword>
<reference evidence="18" key="2">
    <citation type="submission" date="2025-09" db="UniProtKB">
        <authorList>
            <consortium name="Ensembl"/>
        </authorList>
    </citation>
    <scope>IDENTIFICATION</scope>
</reference>
<dbReference type="EC" id="1.4.3.-" evidence="16"/>
<evidence type="ECO:0000256" key="14">
    <source>
        <dbReference type="ARBA" id="ARBA00047637"/>
    </source>
</evidence>
<keyword evidence="5" id="KW-0929">Antimicrobial</keyword>
<keyword evidence="12" id="KW-0325">Glycoprotein</keyword>
<keyword evidence="6 16" id="KW-0285">Flavoprotein</keyword>
<feature type="binding site" evidence="15">
    <location>
        <position position="251"/>
    </location>
    <ligand>
        <name>FAD</name>
        <dbReference type="ChEBI" id="CHEBI:57692"/>
    </ligand>
</feature>
<evidence type="ECO:0000256" key="9">
    <source>
        <dbReference type="ARBA" id="ARBA00023002"/>
    </source>
</evidence>
<comment type="similarity">
    <text evidence="3">Belongs to the flavin monoamine oxidase family. FIG1 subfamily.</text>
</comment>
<evidence type="ECO:0000256" key="6">
    <source>
        <dbReference type="ARBA" id="ARBA00022630"/>
    </source>
</evidence>
<dbReference type="Gene3D" id="3.90.660.10">
    <property type="match status" value="1"/>
</dbReference>
<keyword evidence="19" id="KW-1185">Reference proteome</keyword>
<feature type="binding site" evidence="15">
    <location>
        <position position="449"/>
    </location>
    <ligand>
        <name>FAD</name>
        <dbReference type="ChEBI" id="CHEBI:57692"/>
    </ligand>
</feature>
<evidence type="ECO:0000256" key="16">
    <source>
        <dbReference type="RuleBase" id="RU362067"/>
    </source>
</evidence>
<dbReference type="InterPro" id="IPR036188">
    <property type="entry name" value="FAD/NAD-bd_sf"/>
</dbReference>
<feature type="domain" description="Amine oxidase" evidence="17">
    <location>
        <begin position="40"/>
        <end position="472"/>
    </location>
</feature>
<organism evidence="18 19">
    <name type="scientific">Pelusios castaneus</name>
    <name type="common">West African mud turtle</name>
    <dbReference type="NCBI Taxonomy" id="367368"/>
    <lineage>
        <taxon>Eukaryota</taxon>
        <taxon>Metazoa</taxon>
        <taxon>Chordata</taxon>
        <taxon>Craniata</taxon>
        <taxon>Vertebrata</taxon>
        <taxon>Euteleostomi</taxon>
        <taxon>Archelosauria</taxon>
        <taxon>Testudinata</taxon>
        <taxon>Testudines</taxon>
        <taxon>Pleurodira</taxon>
        <taxon>Pelomedusidae</taxon>
        <taxon>Pelusios</taxon>
    </lineage>
</organism>
<proteinExistence type="inferred from homology"/>
<feature type="binding site" evidence="15">
    <location>
        <position position="41"/>
    </location>
    <ligand>
        <name>FAD</name>
        <dbReference type="ChEBI" id="CHEBI:57692"/>
    </ligand>
</feature>
<evidence type="ECO:0000256" key="3">
    <source>
        <dbReference type="ARBA" id="ARBA00005465"/>
    </source>
</evidence>